<sequence>MRRAFVGFSTPVGFDYNAPDRDDAGPPPVLIGCTGLLILYDEIWFAHPVVCPRNMRDLEYVKFICDEFPGAQLNLDERVSCLLNDDEPPPRLDVLAENTTYDDFLTSFGGKGRYDYHSQHVDFLGESISAKPVVERLAADMIIIDHFDDFNDLQLDPCFNAITCNLCGPSPYQYLDSRNASIISDLAEKTLRLPNLYDIVGKDGPYHPVLEELRNHDFVEEFRSWAARQDTRLDNQTIAAIADELNGHTEEFDHRLRRAGISESSLRKVSVSYLLNQTLNLVPGAGTVHNLITFSEQRRRRREQRLFAFCAEAQTSVRNALRPSQRAP</sequence>
<accession>A0ABT9J9E8</accession>
<name>A0ABT9J9E8_9RHOB</name>
<evidence type="ECO:0000313" key="1">
    <source>
        <dbReference type="EMBL" id="MDP5306434.1"/>
    </source>
</evidence>
<gene>
    <name evidence="1" type="ORF">Q5Y72_04950</name>
</gene>
<dbReference type="EMBL" id="JAVAMQ010000003">
    <property type="protein sequence ID" value="MDP5306434.1"/>
    <property type="molecule type" value="Genomic_DNA"/>
</dbReference>
<dbReference type="RefSeq" id="WP_305962282.1">
    <property type="nucleotide sequence ID" value="NZ_JAVAMQ010000003.1"/>
</dbReference>
<evidence type="ECO:0000313" key="2">
    <source>
        <dbReference type="Proteomes" id="UP001224997"/>
    </source>
</evidence>
<comment type="caution">
    <text evidence="1">The sequence shown here is derived from an EMBL/GenBank/DDBJ whole genome shotgun (WGS) entry which is preliminary data.</text>
</comment>
<protein>
    <submittedName>
        <fullName evidence="1">Uncharacterized protein</fullName>
    </submittedName>
</protein>
<reference evidence="1 2" key="1">
    <citation type="submission" date="2023-08" db="EMBL/GenBank/DDBJ databases">
        <authorList>
            <person name="Park J.-S."/>
        </authorList>
    </citation>
    <scope>NUCLEOTIDE SEQUENCE [LARGE SCALE GENOMIC DNA]</scope>
    <source>
        <strain evidence="1 2">2205BS29-5</strain>
    </source>
</reference>
<keyword evidence="2" id="KW-1185">Reference proteome</keyword>
<proteinExistence type="predicted"/>
<organism evidence="1 2">
    <name type="scientific">Paracoccus spongiarum</name>
    <dbReference type="NCBI Taxonomy" id="3064387"/>
    <lineage>
        <taxon>Bacteria</taxon>
        <taxon>Pseudomonadati</taxon>
        <taxon>Pseudomonadota</taxon>
        <taxon>Alphaproteobacteria</taxon>
        <taxon>Rhodobacterales</taxon>
        <taxon>Paracoccaceae</taxon>
        <taxon>Paracoccus</taxon>
    </lineage>
</organism>
<dbReference type="Proteomes" id="UP001224997">
    <property type="component" value="Unassembled WGS sequence"/>
</dbReference>